<dbReference type="Proteomes" id="UP000291116">
    <property type="component" value="Unassembled WGS sequence"/>
</dbReference>
<keyword evidence="4" id="KW-1185">Reference proteome</keyword>
<evidence type="ECO:0000313" key="3">
    <source>
        <dbReference type="EMBL" id="VEU44763.1"/>
    </source>
</evidence>
<name>A0A448ZS27_9STRA</name>
<feature type="region of interest" description="Disordered" evidence="1">
    <location>
        <begin position="1"/>
        <end position="42"/>
    </location>
</feature>
<keyword evidence="2" id="KW-0812">Transmembrane</keyword>
<evidence type="ECO:0000313" key="4">
    <source>
        <dbReference type="Proteomes" id="UP000291116"/>
    </source>
</evidence>
<accession>A0A448ZS27</accession>
<dbReference type="EMBL" id="CAACVS010000663">
    <property type="protein sequence ID" value="VEU44763.1"/>
    <property type="molecule type" value="Genomic_DNA"/>
</dbReference>
<feature type="transmembrane region" description="Helical" evidence="2">
    <location>
        <begin position="245"/>
        <end position="264"/>
    </location>
</feature>
<proteinExistence type="predicted"/>
<reference evidence="3 4" key="1">
    <citation type="submission" date="2019-01" db="EMBL/GenBank/DDBJ databases">
        <authorList>
            <person name="Ferrante I. M."/>
        </authorList>
    </citation>
    <scope>NUCLEOTIDE SEQUENCE [LARGE SCALE GENOMIC DNA]</scope>
    <source>
        <strain evidence="3 4">B856</strain>
    </source>
</reference>
<gene>
    <name evidence="3" type="ORF">PSNMU_V1.4_AUG-EV-PASAV3_0118970</name>
</gene>
<organism evidence="3 4">
    <name type="scientific">Pseudo-nitzschia multistriata</name>
    <dbReference type="NCBI Taxonomy" id="183589"/>
    <lineage>
        <taxon>Eukaryota</taxon>
        <taxon>Sar</taxon>
        <taxon>Stramenopiles</taxon>
        <taxon>Ochrophyta</taxon>
        <taxon>Bacillariophyta</taxon>
        <taxon>Bacillariophyceae</taxon>
        <taxon>Bacillariophycidae</taxon>
        <taxon>Bacillariales</taxon>
        <taxon>Bacillariaceae</taxon>
        <taxon>Pseudo-nitzschia</taxon>
    </lineage>
</organism>
<dbReference type="AlphaFoldDB" id="A0A448ZS27"/>
<evidence type="ECO:0000256" key="2">
    <source>
        <dbReference type="SAM" id="Phobius"/>
    </source>
</evidence>
<sequence>MVGAIPPGASGSLQNPLLPPHRSPWTMLATTGSPPRASGERSSLVFDRRASILSEGRPPAFPVSLSMWPSRCSSQKSAQFSRQGRFGWKVAPMVLSTGNPKGASPFGDTPALCIFASATPSSYCPPGPLPQNSRYSKRAKAWSLASCLPKAIGLGTRMVEVSDMALTPSYSARSMSYPFRADLRKYRVSVSASRRAPVLAPPPPEAPPPVVGVSFTSLPRVSDAAVDTVSRKVAAARMAVEGQPLVLLLMLLMLLLLLMLLPAAKDRAGWAKNPPPENADARAAMEAPTRSVLPDRLELKPRGRTRIMVCVRFGLVLLAEASLERSMYSILRCHPNVPLRCEEVLVVVTVPDVTYDQYDRHRRNRAKSVFCCLEQNPWIFSFKMKRTR</sequence>
<keyword evidence="2" id="KW-1133">Transmembrane helix</keyword>
<protein>
    <submittedName>
        <fullName evidence="3">Uncharacterized protein</fullName>
    </submittedName>
</protein>
<keyword evidence="2" id="KW-0472">Membrane</keyword>
<evidence type="ECO:0000256" key="1">
    <source>
        <dbReference type="SAM" id="MobiDB-lite"/>
    </source>
</evidence>